<proteinExistence type="predicted"/>
<gene>
    <name evidence="1" type="ORF">HPB50_020411</name>
</gene>
<dbReference type="Proteomes" id="UP000821845">
    <property type="component" value="Chromosome 1"/>
</dbReference>
<organism evidence="1 2">
    <name type="scientific">Hyalomma asiaticum</name>
    <name type="common">Tick</name>
    <dbReference type="NCBI Taxonomy" id="266040"/>
    <lineage>
        <taxon>Eukaryota</taxon>
        <taxon>Metazoa</taxon>
        <taxon>Ecdysozoa</taxon>
        <taxon>Arthropoda</taxon>
        <taxon>Chelicerata</taxon>
        <taxon>Arachnida</taxon>
        <taxon>Acari</taxon>
        <taxon>Parasitiformes</taxon>
        <taxon>Ixodida</taxon>
        <taxon>Ixodoidea</taxon>
        <taxon>Ixodidae</taxon>
        <taxon>Hyalomminae</taxon>
        <taxon>Hyalomma</taxon>
    </lineage>
</organism>
<comment type="caution">
    <text evidence="1">The sequence shown here is derived from an EMBL/GenBank/DDBJ whole genome shotgun (WGS) entry which is preliminary data.</text>
</comment>
<evidence type="ECO:0000313" key="2">
    <source>
        <dbReference type="Proteomes" id="UP000821845"/>
    </source>
</evidence>
<dbReference type="EMBL" id="CM023481">
    <property type="protein sequence ID" value="KAH6947633.1"/>
    <property type="molecule type" value="Genomic_DNA"/>
</dbReference>
<keyword evidence="2" id="KW-1185">Reference proteome</keyword>
<sequence length="415" mass="45997">MADPEAKATGSEARVTTPTQKQLPSIFWALISFEREEPRGDCQLWIRCGIEEVGFYCVPGVSITADENNAARIHALIVGPPRTPHEDGAQAQGTTPNHRLPLPNFWDISLEHEKHNDGCLIQVGCDIREYELCGVPGMFTSTEENSTAKIHTLILGPPRAPYEGSAAAQGTTPDQQLPSTHCSDISFKFEEPTEHYLLCVGCDISEVEFYRVPRVVTSAENSTAMIYTSILGPPDTPYEGGFFHFLMKCPPDYPNSPQRVLLMTTDTGCIWIVPNLCENDKVCLGLLGTPSAHAWSAIQCLRRIFLYMESLLNAQDPIVQGYTLKVLPTLPRWLSGKICYNTVLHHETIRLANCDAVDQCLRRTSACPPLLREVIPKCFLQFYGEYEGAVKKHTHLNGTRRVEAANEAPAGNANK</sequence>
<name>A0ACB7TKY9_HYAAI</name>
<reference evidence="1" key="1">
    <citation type="submission" date="2020-05" db="EMBL/GenBank/DDBJ databases">
        <title>Large-scale comparative analyses of tick genomes elucidate their genetic diversity and vector capacities.</title>
        <authorList>
            <person name="Jia N."/>
            <person name="Wang J."/>
            <person name="Shi W."/>
            <person name="Du L."/>
            <person name="Sun Y."/>
            <person name="Zhan W."/>
            <person name="Jiang J."/>
            <person name="Wang Q."/>
            <person name="Zhang B."/>
            <person name="Ji P."/>
            <person name="Sakyi L.B."/>
            <person name="Cui X."/>
            <person name="Yuan T."/>
            <person name="Jiang B."/>
            <person name="Yang W."/>
            <person name="Lam T.T.-Y."/>
            <person name="Chang Q."/>
            <person name="Ding S."/>
            <person name="Wang X."/>
            <person name="Zhu J."/>
            <person name="Ruan X."/>
            <person name="Zhao L."/>
            <person name="Wei J."/>
            <person name="Que T."/>
            <person name="Du C."/>
            <person name="Cheng J."/>
            <person name="Dai P."/>
            <person name="Han X."/>
            <person name="Huang E."/>
            <person name="Gao Y."/>
            <person name="Liu J."/>
            <person name="Shao H."/>
            <person name="Ye R."/>
            <person name="Li L."/>
            <person name="Wei W."/>
            <person name="Wang X."/>
            <person name="Wang C."/>
            <person name="Yang T."/>
            <person name="Huo Q."/>
            <person name="Li W."/>
            <person name="Guo W."/>
            <person name="Chen H."/>
            <person name="Zhou L."/>
            <person name="Ni X."/>
            <person name="Tian J."/>
            <person name="Zhou Y."/>
            <person name="Sheng Y."/>
            <person name="Liu T."/>
            <person name="Pan Y."/>
            <person name="Xia L."/>
            <person name="Li J."/>
            <person name="Zhao F."/>
            <person name="Cao W."/>
        </authorList>
    </citation>
    <scope>NUCLEOTIDE SEQUENCE</scope>
    <source>
        <strain evidence="1">Hyas-2018</strain>
    </source>
</reference>
<protein>
    <submittedName>
        <fullName evidence="1">Uncharacterized protein</fullName>
    </submittedName>
</protein>
<accession>A0ACB7TKY9</accession>
<evidence type="ECO:0000313" key="1">
    <source>
        <dbReference type="EMBL" id="KAH6947633.1"/>
    </source>
</evidence>